<dbReference type="Proteomes" id="UP000028134">
    <property type="component" value="Unassembled WGS sequence"/>
</dbReference>
<evidence type="ECO:0000313" key="3">
    <source>
        <dbReference type="EMBL" id="KDS33763.1"/>
    </source>
</evidence>
<dbReference type="EMBL" id="JNHI01000095">
    <property type="protein sequence ID" value="KDS24098.1"/>
    <property type="molecule type" value="Genomic_DNA"/>
</dbReference>
<comment type="caution">
    <text evidence="1">The sequence shown here is derived from an EMBL/GenBank/DDBJ whole genome shotgun (WGS) entry which is preliminary data.</text>
</comment>
<gene>
    <name evidence="3" type="ORF">M097_0023</name>
    <name evidence="2" type="ORF">M097_4467</name>
    <name evidence="1" type="ORF">M097_4741</name>
</gene>
<protein>
    <submittedName>
        <fullName evidence="1">Uncharacterized protein</fullName>
    </submittedName>
</protein>
<proteinExistence type="predicted"/>
<accession>A0A078QM05</accession>
<sequence>MGLSMVVCKVKNIEIFLFLKIFLYFIKIFSGKSCRIE</sequence>
<dbReference type="PATRIC" id="fig|1339350.3.peg.21"/>
<dbReference type="EMBL" id="JNHI01000067">
    <property type="protein sequence ID" value="KDS25031.1"/>
    <property type="molecule type" value="Genomic_DNA"/>
</dbReference>
<evidence type="ECO:0000313" key="1">
    <source>
        <dbReference type="EMBL" id="KDS24098.1"/>
    </source>
</evidence>
<dbReference type="EMBL" id="JNHI01000001">
    <property type="protein sequence ID" value="KDS33763.1"/>
    <property type="molecule type" value="Genomic_DNA"/>
</dbReference>
<evidence type="ECO:0000313" key="4">
    <source>
        <dbReference type="Proteomes" id="UP000028134"/>
    </source>
</evidence>
<organism evidence="1 4">
    <name type="scientific">Phocaeicola vulgatus str. 3775 SL</name>
    <name type="common">B</name>
    <name type="synonym">iv</name>
    <dbReference type="NCBI Taxonomy" id="1339350"/>
    <lineage>
        <taxon>Bacteria</taxon>
        <taxon>Pseudomonadati</taxon>
        <taxon>Bacteroidota</taxon>
        <taxon>Bacteroidia</taxon>
        <taxon>Bacteroidales</taxon>
        <taxon>Bacteroidaceae</taxon>
        <taxon>Phocaeicola</taxon>
    </lineage>
</organism>
<name>A0A078QM05_PHOVU</name>
<evidence type="ECO:0000313" key="2">
    <source>
        <dbReference type="EMBL" id="KDS25031.1"/>
    </source>
</evidence>
<reference evidence="1 4" key="1">
    <citation type="submission" date="2014-04" db="EMBL/GenBank/DDBJ databases">
        <authorList>
            <person name="Sears C."/>
            <person name="Carroll K."/>
            <person name="Sack B.R."/>
            <person name="Qadri F."/>
            <person name="Myers L.L."/>
            <person name="Chung G.-T."/>
            <person name="Escheverria P."/>
            <person name="Fraser C.M."/>
            <person name="Sadzewicz L."/>
            <person name="Shefchek K.A."/>
            <person name="Tallon L."/>
            <person name="Das S.P."/>
            <person name="Daugherty S."/>
            <person name="Mongodin E.F."/>
        </authorList>
    </citation>
    <scope>NUCLEOTIDE SEQUENCE [LARGE SCALE GENOMIC DNA]</scope>
    <source>
        <strain evidence="1">3775 SL</strain>
        <strain evidence="4">3775 SL(B) 10 (iv)</strain>
    </source>
</reference>
<dbReference type="AlphaFoldDB" id="A0A078QM05"/>